<dbReference type="Proteomes" id="UP000029079">
    <property type="component" value="Chromosome"/>
</dbReference>
<feature type="transmembrane region" description="Helical" evidence="1">
    <location>
        <begin position="51"/>
        <end position="73"/>
    </location>
</feature>
<feature type="transmembrane region" description="Helical" evidence="1">
    <location>
        <begin position="27"/>
        <end position="45"/>
    </location>
</feature>
<organism evidence="2 3">
    <name type="scientific">Weissella ceti</name>
    <dbReference type="NCBI Taxonomy" id="759620"/>
    <lineage>
        <taxon>Bacteria</taxon>
        <taxon>Bacillati</taxon>
        <taxon>Bacillota</taxon>
        <taxon>Bacilli</taxon>
        <taxon>Lactobacillales</taxon>
        <taxon>Lactobacillaceae</taxon>
        <taxon>Weissella</taxon>
    </lineage>
</organism>
<reference evidence="2 3" key="1">
    <citation type="journal article" date="2014" name="Genome Announc.">
        <title>Complete Genome Sequences of Fish Pathogenic Weissella ceti Strains WS74 and WS105.</title>
        <authorList>
            <person name="Figueiredo H.C."/>
            <person name="Leal C.A."/>
            <person name="Dorella F.A."/>
            <person name="Carvalho A.F."/>
            <person name="Soares S.C."/>
            <person name="Pereira F.L."/>
            <person name="Azevedo V.A."/>
        </authorList>
    </citation>
    <scope>NUCLEOTIDE SEQUENCE [LARGE SCALE GENOMIC DNA]</scope>
    <source>
        <strain evidence="2 3">WS74</strain>
    </source>
</reference>
<keyword evidence="3" id="KW-1185">Reference proteome</keyword>
<keyword evidence="1" id="KW-0812">Transmembrane</keyword>
<reference evidence="3" key="2">
    <citation type="submission" date="2014-08" db="EMBL/GenBank/DDBJ databases">
        <title>Complete genome of Weissella ceti strain WS74 isolated from diseased rainbow trout in Brazil.</title>
        <authorList>
            <person name="Figueiredo H.C.P."/>
            <person name="Leal C.A.G."/>
            <person name="Pereira F.L."/>
            <person name="Soares S.C."/>
            <person name="Dorella F.A."/>
            <person name="Carvalho A.F."/>
            <person name="Azevedo V.A.C."/>
        </authorList>
    </citation>
    <scope>NUCLEOTIDE SEQUENCE [LARGE SCALE GENOMIC DNA]</scope>
    <source>
        <strain evidence="3">WS74</strain>
    </source>
</reference>
<evidence type="ECO:0000256" key="1">
    <source>
        <dbReference type="SAM" id="Phobius"/>
    </source>
</evidence>
<keyword evidence="1" id="KW-0472">Membrane</keyword>
<accession>A0A075TXK3</accession>
<feature type="transmembrane region" description="Helical" evidence="1">
    <location>
        <begin position="80"/>
        <end position="100"/>
    </location>
</feature>
<keyword evidence="1" id="KW-1133">Transmembrane helix</keyword>
<feature type="transmembrane region" description="Helical" evidence="1">
    <location>
        <begin position="106"/>
        <end position="128"/>
    </location>
</feature>
<gene>
    <name evidence="2" type="ORF">WS74_0101</name>
</gene>
<dbReference type="InterPro" id="IPR005325">
    <property type="entry name" value="DUF308_memb"/>
</dbReference>
<dbReference type="Pfam" id="PF03729">
    <property type="entry name" value="DUF308"/>
    <property type="match status" value="1"/>
</dbReference>
<dbReference type="OrthoDB" id="2149214at2"/>
<dbReference type="KEGG" id="wct:WS74_0101"/>
<proteinExistence type="predicted"/>
<evidence type="ECO:0000313" key="2">
    <source>
        <dbReference type="EMBL" id="AIM62353.1"/>
    </source>
</evidence>
<dbReference type="AlphaFoldDB" id="A0A075TXK3"/>
<protein>
    <submittedName>
        <fullName evidence="2">Uncharacterized protein</fullName>
    </submittedName>
</protein>
<dbReference type="KEGG" id="wce:WS08_0102"/>
<sequence length="148" mass="16486">MDQTPTTNTTYVNQPQHLTLNDLTRKLFFAAGMIAIVLGIFAFTFSTKGLATMSALFAIYALFIAVLDVMLFTKSQALRGSFLVSALLSLVIGLIMLFRQDVTSEFLGLVFGFWVLFNAISILAQTWAPELLSNWQRLSVSQSEFLVF</sequence>
<name>A0A075TXK3_9LACO</name>
<evidence type="ECO:0000313" key="3">
    <source>
        <dbReference type="Proteomes" id="UP000029079"/>
    </source>
</evidence>
<dbReference type="EMBL" id="CP009223">
    <property type="protein sequence ID" value="AIM62353.1"/>
    <property type="molecule type" value="Genomic_DNA"/>
</dbReference>